<comment type="caution">
    <text evidence="1">The sequence shown here is derived from an EMBL/GenBank/DDBJ whole genome shotgun (WGS) entry which is preliminary data.</text>
</comment>
<dbReference type="EMBL" id="JABFAF010000008">
    <property type="protein sequence ID" value="MBA0861847.1"/>
    <property type="molecule type" value="Genomic_DNA"/>
</dbReference>
<evidence type="ECO:0000313" key="1">
    <source>
        <dbReference type="EMBL" id="MBA0861847.1"/>
    </source>
</evidence>
<accession>A0A7J9LTA6</accession>
<dbReference type="Proteomes" id="UP000593576">
    <property type="component" value="Unassembled WGS sequence"/>
</dbReference>
<reference evidence="1 2" key="1">
    <citation type="journal article" date="2019" name="Genome Biol. Evol.">
        <title>Insights into the evolution of the New World diploid cottons (Gossypium, subgenus Houzingenia) based on genome sequencing.</title>
        <authorList>
            <person name="Grover C.E."/>
            <person name="Arick M.A. 2nd"/>
            <person name="Thrash A."/>
            <person name="Conover J.L."/>
            <person name="Sanders W.S."/>
            <person name="Peterson D.G."/>
            <person name="Frelichowski J.E."/>
            <person name="Scheffler J.A."/>
            <person name="Scheffler B.E."/>
            <person name="Wendel J.F."/>
        </authorList>
    </citation>
    <scope>NUCLEOTIDE SEQUENCE [LARGE SCALE GENOMIC DNA]</scope>
    <source>
        <strain evidence="1">1</strain>
        <tissue evidence="1">Leaf</tissue>
    </source>
</reference>
<gene>
    <name evidence="1" type="ORF">Goshw_001752</name>
</gene>
<keyword evidence="2" id="KW-1185">Reference proteome</keyword>
<organism evidence="1 2">
    <name type="scientific">Gossypium schwendimanii</name>
    <name type="common">Cotton</name>
    <dbReference type="NCBI Taxonomy" id="34291"/>
    <lineage>
        <taxon>Eukaryota</taxon>
        <taxon>Viridiplantae</taxon>
        <taxon>Streptophyta</taxon>
        <taxon>Embryophyta</taxon>
        <taxon>Tracheophyta</taxon>
        <taxon>Spermatophyta</taxon>
        <taxon>Magnoliopsida</taxon>
        <taxon>eudicotyledons</taxon>
        <taxon>Gunneridae</taxon>
        <taxon>Pentapetalae</taxon>
        <taxon>rosids</taxon>
        <taxon>malvids</taxon>
        <taxon>Malvales</taxon>
        <taxon>Malvaceae</taxon>
        <taxon>Malvoideae</taxon>
        <taxon>Gossypium</taxon>
    </lineage>
</organism>
<evidence type="ECO:0000313" key="2">
    <source>
        <dbReference type="Proteomes" id="UP000593576"/>
    </source>
</evidence>
<proteinExistence type="predicted"/>
<dbReference type="AlphaFoldDB" id="A0A7J9LTA6"/>
<sequence>MVVLKSVRPAISCSSFGLNGDQLVPLHKVSFVASLLSVRLSSRNNAKLSLVQATKESSTASTNDSAAVFSGENLHQIATNGKATNIVWHKKFSWYSSSARGASAKGLCHMDYRSQWLRFV</sequence>
<name>A0A7J9LTA6_GOSSC</name>
<protein>
    <submittedName>
        <fullName evidence="1">Uncharacterized protein</fullName>
    </submittedName>
</protein>